<dbReference type="Proteomes" id="UP000199111">
    <property type="component" value="Unassembled WGS sequence"/>
</dbReference>
<reference evidence="2" key="1">
    <citation type="submission" date="2016-10" db="EMBL/GenBank/DDBJ databases">
        <authorList>
            <person name="Varghese N."/>
            <person name="Submissions S."/>
        </authorList>
    </citation>
    <scope>NUCLEOTIDE SEQUENCE [LARGE SCALE GENOMIC DNA]</scope>
    <source>
        <strain evidence="2">CGMCC 4.2126</strain>
    </source>
</reference>
<sequence>MTCDIFMCEDEAAFKTEIRASEWAGTYQICAPHATGERRVAGTILSAEKI</sequence>
<evidence type="ECO:0000313" key="2">
    <source>
        <dbReference type="Proteomes" id="UP000199111"/>
    </source>
</evidence>
<dbReference type="GeneID" id="96304078"/>
<dbReference type="RefSeq" id="WP_177245019.1">
    <property type="nucleotide sequence ID" value="NZ_FOQY01000005.1"/>
</dbReference>
<protein>
    <submittedName>
        <fullName evidence="1">Uncharacterized protein</fullName>
    </submittedName>
</protein>
<dbReference type="EMBL" id="FOQY01000005">
    <property type="protein sequence ID" value="SFI80878.1"/>
    <property type="molecule type" value="Genomic_DNA"/>
</dbReference>
<name>A0A1I3L848_9ACTN</name>
<gene>
    <name evidence="1" type="ORF">SAMN05216275_10545</name>
</gene>
<accession>A0A1I3L848</accession>
<dbReference type="AlphaFoldDB" id="A0A1I3L848"/>
<organism evidence="1 2">
    <name type="scientific">Streptosporangium canum</name>
    <dbReference type="NCBI Taxonomy" id="324952"/>
    <lineage>
        <taxon>Bacteria</taxon>
        <taxon>Bacillati</taxon>
        <taxon>Actinomycetota</taxon>
        <taxon>Actinomycetes</taxon>
        <taxon>Streptosporangiales</taxon>
        <taxon>Streptosporangiaceae</taxon>
        <taxon>Streptosporangium</taxon>
    </lineage>
</organism>
<keyword evidence="2" id="KW-1185">Reference proteome</keyword>
<proteinExistence type="predicted"/>
<evidence type="ECO:0000313" key="1">
    <source>
        <dbReference type="EMBL" id="SFI80878.1"/>
    </source>
</evidence>